<proteinExistence type="predicted"/>
<feature type="chain" id="PRO_5045525404" evidence="1">
    <location>
        <begin position="21"/>
        <end position="255"/>
    </location>
</feature>
<dbReference type="InterPro" id="IPR036691">
    <property type="entry name" value="Endo/exonu/phosph_ase_sf"/>
</dbReference>
<dbReference type="Proteomes" id="UP001141933">
    <property type="component" value="Unassembled WGS sequence"/>
</dbReference>
<dbReference type="InterPro" id="IPR005135">
    <property type="entry name" value="Endo/exonuclease/phosphatase"/>
</dbReference>
<dbReference type="GO" id="GO:0004519">
    <property type="term" value="F:endonuclease activity"/>
    <property type="evidence" value="ECO:0007669"/>
    <property type="project" value="UniProtKB-KW"/>
</dbReference>
<keyword evidence="3" id="KW-0255">Endonuclease</keyword>
<organism evidence="3 4">
    <name type="scientific">Phocaeicola acetigenes</name>
    <dbReference type="NCBI Taxonomy" id="3016083"/>
    <lineage>
        <taxon>Bacteria</taxon>
        <taxon>Pseudomonadati</taxon>
        <taxon>Bacteroidota</taxon>
        <taxon>Bacteroidia</taxon>
        <taxon>Bacteroidales</taxon>
        <taxon>Bacteroidaceae</taxon>
        <taxon>Phocaeicola</taxon>
    </lineage>
</organism>
<comment type="caution">
    <text evidence="3">The sequence shown here is derived from an EMBL/GenBank/DDBJ whole genome shotgun (WGS) entry which is preliminary data.</text>
</comment>
<dbReference type="SUPFAM" id="SSF56219">
    <property type="entry name" value="DNase I-like"/>
    <property type="match status" value="1"/>
</dbReference>
<keyword evidence="4" id="KW-1185">Reference proteome</keyword>
<evidence type="ECO:0000313" key="3">
    <source>
        <dbReference type="EMBL" id="MCZ8373295.1"/>
    </source>
</evidence>
<keyword evidence="3" id="KW-0378">Hydrolase</keyword>
<gene>
    <name evidence="3" type="ORF">O6P32_11350</name>
</gene>
<evidence type="ECO:0000259" key="2">
    <source>
        <dbReference type="Pfam" id="PF03372"/>
    </source>
</evidence>
<evidence type="ECO:0000256" key="1">
    <source>
        <dbReference type="SAM" id="SignalP"/>
    </source>
</evidence>
<dbReference type="PANTHER" id="PTHR14859:SF15">
    <property type="entry name" value="ENDONUCLEASE_EXONUCLEASE_PHOSPHATASE DOMAIN-CONTAINING PROTEIN"/>
    <property type="match status" value="1"/>
</dbReference>
<reference evidence="3" key="1">
    <citation type="submission" date="2022-12" db="EMBL/GenBank/DDBJ databases">
        <title>Phocaeicola acetigenes sp. nov., isolated feces from a healthy human.</title>
        <authorList>
            <person name="Do H."/>
            <person name="Ha Y.B."/>
            <person name="Kim J.-S."/>
            <person name="Suh M.K."/>
            <person name="Kim H.S."/>
            <person name="Lee J.-S."/>
        </authorList>
    </citation>
    <scope>NUCLEOTIDE SEQUENCE</scope>
    <source>
        <strain evidence="3">KGMB11183</strain>
    </source>
</reference>
<feature type="domain" description="Endonuclease/exonuclease/phosphatase" evidence="2">
    <location>
        <begin position="33"/>
        <end position="246"/>
    </location>
</feature>
<dbReference type="EMBL" id="JAPZVM010000010">
    <property type="protein sequence ID" value="MCZ8373295.1"/>
    <property type="molecule type" value="Genomic_DNA"/>
</dbReference>
<accession>A0ABT4PJQ9</accession>
<dbReference type="RefSeq" id="WP_269878608.1">
    <property type="nucleotide sequence ID" value="NZ_JAPZVM010000010.1"/>
</dbReference>
<sequence length="255" mass="28113">MKNTIIYIVCLLCVGSLSFASCSSKKGNSLRIITYNIHNAIGMDEKVDIARVAEVILQSAPDVVAVQEIDSVTERSGKVDVLSELGNKVGMHALFAPAIDFQGGKYGIGILSKKTPKSWKQIALPGREEARTLLLAEFDEYYFACVHLSLTDEDRNTSVSMIKEVLPQTDKPVFLAGDWNMEADSPEFKKMEQVFDVLNDTAVYTCPAPLPEACIDYVAVAKQCIQNTPVEVLKKEVIADKVASDHRPVLVEVCW</sequence>
<keyword evidence="3" id="KW-0540">Nuclease</keyword>
<evidence type="ECO:0000313" key="4">
    <source>
        <dbReference type="Proteomes" id="UP001141933"/>
    </source>
</evidence>
<dbReference type="Pfam" id="PF03372">
    <property type="entry name" value="Exo_endo_phos"/>
    <property type="match status" value="1"/>
</dbReference>
<keyword evidence="1" id="KW-0732">Signal</keyword>
<protein>
    <submittedName>
        <fullName evidence="3">Endonuclease/exonuclease/phosphatase family protein</fullName>
    </submittedName>
</protein>
<feature type="signal peptide" evidence="1">
    <location>
        <begin position="1"/>
        <end position="20"/>
    </location>
</feature>
<name>A0ABT4PJQ9_9BACT</name>
<dbReference type="InterPro" id="IPR051916">
    <property type="entry name" value="GPI-anchor_lipid_remodeler"/>
</dbReference>
<dbReference type="Gene3D" id="3.60.10.10">
    <property type="entry name" value="Endonuclease/exonuclease/phosphatase"/>
    <property type="match status" value="1"/>
</dbReference>
<dbReference type="PANTHER" id="PTHR14859">
    <property type="entry name" value="CALCOFLUOR WHITE HYPERSENSITIVE PROTEIN PRECURSOR"/>
    <property type="match status" value="1"/>
</dbReference>
<dbReference type="PROSITE" id="PS51257">
    <property type="entry name" value="PROKAR_LIPOPROTEIN"/>
    <property type="match status" value="1"/>
</dbReference>